<dbReference type="EMBL" id="AP023175">
    <property type="protein sequence ID" value="BCF90316.1"/>
    <property type="molecule type" value="Genomic_DNA"/>
</dbReference>
<protein>
    <submittedName>
        <fullName evidence="1">Uncharacterized protein</fullName>
    </submittedName>
</protein>
<keyword evidence="2" id="KW-1185">Reference proteome</keyword>
<dbReference type="KEGG" id="plad:PPGU16_33830"/>
<dbReference type="Proteomes" id="UP000510888">
    <property type="component" value="Chromosome 2"/>
</dbReference>
<reference evidence="1 2" key="1">
    <citation type="journal article" date="2020" name="Genes (Basel)">
        <title>Genomic Comparison of Insect Gut Symbionts from Divergent Burkholderia Subclades.</title>
        <authorList>
            <person name="Takeshita K."/>
            <person name="Kikuchi Y."/>
        </authorList>
    </citation>
    <scope>NUCLEOTIDE SEQUENCE [LARGE SCALE GENOMIC DNA]</scope>
    <source>
        <strain evidence="1 2">PGU16</strain>
    </source>
</reference>
<evidence type="ECO:0000313" key="1">
    <source>
        <dbReference type="EMBL" id="BCF90316.1"/>
    </source>
</evidence>
<proteinExistence type="predicted"/>
<name>A0A7I8BNJ8_9BURK</name>
<organism evidence="1 2">
    <name type="scientific">Paraburkholderia largidicola</name>
    <dbReference type="NCBI Taxonomy" id="3014751"/>
    <lineage>
        <taxon>Bacteria</taxon>
        <taxon>Pseudomonadati</taxon>
        <taxon>Pseudomonadota</taxon>
        <taxon>Betaproteobacteria</taxon>
        <taxon>Burkholderiales</taxon>
        <taxon>Burkholderiaceae</taxon>
        <taxon>Paraburkholderia</taxon>
    </lineage>
</organism>
<gene>
    <name evidence="1" type="ORF">PPGU16_33830</name>
</gene>
<accession>A0A7I8BNJ8</accession>
<dbReference type="AlphaFoldDB" id="A0A7I8BNJ8"/>
<sequence>MIVAEQQIARVAKRDDEEQEHDAFRGDPAAGRLTQRWRPVERRNGRFGRCKRREANWLSRMDFFRRGRLGLDSSQLRAVASALGSFERMIGAAIWAEFDMLVQHAPAPCARRWETLGR</sequence>
<evidence type="ECO:0000313" key="2">
    <source>
        <dbReference type="Proteomes" id="UP000510888"/>
    </source>
</evidence>